<dbReference type="Proteomes" id="UP000663873">
    <property type="component" value="Unassembled WGS sequence"/>
</dbReference>
<comment type="caution">
    <text evidence="3">The sequence shown here is derived from an EMBL/GenBank/DDBJ whole genome shotgun (WGS) entry which is preliminary data.</text>
</comment>
<dbReference type="GO" id="GO:0005737">
    <property type="term" value="C:cytoplasm"/>
    <property type="evidence" value="ECO:0007669"/>
    <property type="project" value="TreeGrafter"/>
</dbReference>
<sequence length="300" mass="34546">MPVSCYENNYISHDSTIPNVIPVTTNDNQTNRSSASYPCANDYSTTKKLIIRVIKYSCQLEQRFNEFCLLRSLLRQLLQFHNDDKTQHEREQYLLKLFDLNKSNDLYLRRNLFLLNDLLDVRFRRSPIETENNNEKNFVRTYETNINELLLHILNQLIEPSANTNDTYTNTVNGLHSSYSQLRLSTGSVSTAVTYHIPTASKILFIIDDIHFADESSLKHLLTLGSHSKCLLILSMKPPHNNHNSRSTSNTLQSISTDSRVYLRRLPGLELRYLATLACQILSVHKVPTKIVKVLNESCN</sequence>
<organism evidence="3 4">
    <name type="scientific">Rotaria socialis</name>
    <dbReference type="NCBI Taxonomy" id="392032"/>
    <lineage>
        <taxon>Eukaryota</taxon>
        <taxon>Metazoa</taxon>
        <taxon>Spiralia</taxon>
        <taxon>Gnathifera</taxon>
        <taxon>Rotifera</taxon>
        <taxon>Eurotatoria</taxon>
        <taxon>Bdelloidea</taxon>
        <taxon>Philodinida</taxon>
        <taxon>Philodinidae</taxon>
        <taxon>Rotaria</taxon>
    </lineage>
</organism>
<evidence type="ECO:0000256" key="1">
    <source>
        <dbReference type="ARBA" id="ARBA00022741"/>
    </source>
</evidence>
<gene>
    <name evidence="3" type="ORF">UJA718_LOCUS32911</name>
</gene>
<dbReference type="GO" id="GO:0005524">
    <property type="term" value="F:ATP binding"/>
    <property type="evidence" value="ECO:0007669"/>
    <property type="project" value="UniProtKB-KW"/>
</dbReference>
<reference evidence="3" key="1">
    <citation type="submission" date="2021-02" db="EMBL/GenBank/DDBJ databases">
        <authorList>
            <person name="Nowell W R."/>
        </authorList>
    </citation>
    <scope>NUCLEOTIDE SEQUENCE</scope>
</reference>
<dbReference type="PANTHER" id="PTHR16305">
    <property type="entry name" value="TESTICULAR SOLUBLE ADENYLYL CYCLASE"/>
    <property type="match status" value="1"/>
</dbReference>
<evidence type="ECO:0000313" key="3">
    <source>
        <dbReference type="EMBL" id="CAF4637156.1"/>
    </source>
</evidence>
<dbReference type="EMBL" id="CAJOBP010028602">
    <property type="protein sequence ID" value="CAF4637156.1"/>
    <property type="molecule type" value="Genomic_DNA"/>
</dbReference>
<evidence type="ECO:0000256" key="2">
    <source>
        <dbReference type="ARBA" id="ARBA00022840"/>
    </source>
</evidence>
<protein>
    <submittedName>
        <fullName evidence="3">Uncharacterized protein</fullName>
    </submittedName>
</protein>
<dbReference type="AlphaFoldDB" id="A0A821EH06"/>
<keyword evidence="2" id="KW-0067">ATP-binding</keyword>
<proteinExistence type="predicted"/>
<feature type="non-terminal residue" evidence="3">
    <location>
        <position position="1"/>
    </location>
</feature>
<name>A0A821EH06_9BILA</name>
<dbReference type="PANTHER" id="PTHR16305:SF28">
    <property type="entry name" value="GUANYLATE CYCLASE DOMAIN-CONTAINING PROTEIN"/>
    <property type="match status" value="1"/>
</dbReference>
<dbReference type="GO" id="GO:0004016">
    <property type="term" value="F:adenylate cyclase activity"/>
    <property type="evidence" value="ECO:0007669"/>
    <property type="project" value="TreeGrafter"/>
</dbReference>
<evidence type="ECO:0000313" key="4">
    <source>
        <dbReference type="Proteomes" id="UP000663873"/>
    </source>
</evidence>
<accession>A0A821EH06</accession>
<keyword evidence="1" id="KW-0547">Nucleotide-binding</keyword>
<keyword evidence="4" id="KW-1185">Reference proteome</keyword>